<dbReference type="InterPro" id="IPR002347">
    <property type="entry name" value="SDR_fam"/>
</dbReference>
<protein>
    <submittedName>
        <fullName evidence="3">Dehydrogenase</fullName>
    </submittedName>
</protein>
<dbReference type="SUPFAM" id="SSF51735">
    <property type="entry name" value="NAD(P)-binding Rossmann-fold domains"/>
    <property type="match status" value="1"/>
</dbReference>
<dbReference type="InterPro" id="IPR036291">
    <property type="entry name" value="NAD(P)-bd_dom_sf"/>
</dbReference>
<dbReference type="PANTHER" id="PTHR43639">
    <property type="entry name" value="OXIDOREDUCTASE, SHORT-CHAIN DEHYDROGENASE/REDUCTASE FAMILY (AFU_ORTHOLOGUE AFUA_5G02870)"/>
    <property type="match status" value="1"/>
</dbReference>
<dbReference type="RefSeq" id="WP_191295540.1">
    <property type="nucleotide sequence ID" value="NZ_BNAR01000001.1"/>
</dbReference>
<comment type="similarity">
    <text evidence="1">Belongs to the short-chain dehydrogenases/reductases (SDR) family.</text>
</comment>
<dbReference type="CDD" id="cd05233">
    <property type="entry name" value="SDR_c"/>
    <property type="match status" value="1"/>
</dbReference>
<dbReference type="Proteomes" id="UP000605568">
    <property type="component" value="Unassembled WGS sequence"/>
</dbReference>
<gene>
    <name evidence="3" type="ORF">GCM10017774_02200</name>
</gene>
<evidence type="ECO:0000256" key="2">
    <source>
        <dbReference type="ARBA" id="ARBA00023002"/>
    </source>
</evidence>
<evidence type="ECO:0000313" key="3">
    <source>
        <dbReference type="EMBL" id="GHH28284.1"/>
    </source>
</evidence>
<reference evidence="4" key="1">
    <citation type="journal article" date="2019" name="Int. J. Syst. Evol. Microbiol.">
        <title>The Global Catalogue of Microorganisms (GCM) 10K type strain sequencing project: providing services to taxonomists for standard genome sequencing and annotation.</title>
        <authorList>
            <consortium name="The Broad Institute Genomics Platform"/>
            <consortium name="The Broad Institute Genome Sequencing Center for Infectious Disease"/>
            <person name="Wu L."/>
            <person name="Ma J."/>
        </authorList>
    </citation>
    <scope>NUCLEOTIDE SEQUENCE [LARGE SCALE GENOMIC DNA]</scope>
    <source>
        <strain evidence="4">CGMCC 4.7367</strain>
    </source>
</reference>
<accession>A0ABQ3M3D2</accession>
<evidence type="ECO:0000313" key="4">
    <source>
        <dbReference type="Proteomes" id="UP000605568"/>
    </source>
</evidence>
<sequence length="242" mass="24264">MATHALITGSTSGIGATTARALAATGARVVITGRDRSRGTALAGEIGAVFLPSELTAPPSELRAFAARALDALDGRVDLLVNNAAVCPPVPTTALSDEDLDATLAVNVRAPHVLVAATVPGMVERGSGTVITIGSWMASEGLPFAALYSASKAAVEHLTRGWAAEFGPHGVRVAGIAPGVTRDGEGEGLAASMAAATPAGRPVTTDAIAKAVVWLASPAAEFVHGTTIAVDGGIGTTRLEWT</sequence>
<dbReference type="EMBL" id="BNAR01000001">
    <property type="protein sequence ID" value="GHH28284.1"/>
    <property type="molecule type" value="Genomic_DNA"/>
</dbReference>
<proteinExistence type="inferred from homology"/>
<keyword evidence="2" id="KW-0560">Oxidoreductase</keyword>
<keyword evidence="4" id="KW-1185">Reference proteome</keyword>
<dbReference type="PANTHER" id="PTHR43639:SF1">
    <property type="entry name" value="SHORT-CHAIN DEHYDROGENASE_REDUCTASE FAMILY PROTEIN"/>
    <property type="match status" value="1"/>
</dbReference>
<dbReference type="PROSITE" id="PS00061">
    <property type="entry name" value="ADH_SHORT"/>
    <property type="match status" value="1"/>
</dbReference>
<comment type="caution">
    <text evidence="3">The sequence shown here is derived from an EMBL/GenBank/DDBJ whole genome shotgun (WGS) entry which is preliminary data.</text>
</comment>
<dbReference type="Gene3D" id="3.40.50.720">
    <property type="entry name" value="NAD(P)-binding Rossmann-like Domain"/>
    <property type="match status" value="1"/>
</dbReference>
<organism evidence="3 4">
    <name type="scientific">Lentzea cavernae</name>
    <dbReference type="NCBI Taxonomy" id="2020703"/>
    <lineage>
        <taxon>Bacteria</taxon>
        <taxon>Bacillati</taxon>
        <taxon>Actinomycetota</taxon>
        <taxon>Actinomycetes</taxon>
        <taxon>Pseudonocardiales</taxon>
        <taxon>Pseudonocardiaceae</taxon>
        <taxon>Lentzea</taxon>
    </lineage>
</organism>
<name>A0ABQ3M3D2_9PSEU</name>
<evidence type="ECO:0000256" key="1">
    <source>
        <dbReference type="ARBA" id="ARBA00006484"/>
    </source>
</evidence>
<dbReference type="InterPro" id="IPR020904">
    <property type="entry name" value="Sc_DH/Rdtase_CS"/>
</dbReference>
<dbReference type="Pfam" id="PF13561">
    <property type="entry name" value="adh_short_C2"/>
    <property type="match status" value="1"/>
</dbReference>
<dbReference type="PRINTS" id="PR00081">
    <property type="entry name" value="GDHRDH"/>
</dbReference>
<dbReference type="PRINTS" id="PR00080">
    <property type="entry name" value="SDRFAMILY"/>
</dbReference>